<name>A0A4C1Y022_EUMVA</name>
<reference evidence="1 2" key="1">
    <citation type="journal article" date="2019" name="Commun. Biol.">
        <title>The bagworm genome reveals a unique fibroin gene that provides high tensile strength.</title>
        <authorList>
            <person name="Kono N."/>
            <person name="Nakamura H."/>
            <person name="Ohtoshi R."/>
            <person name="Tomita M."/>
            <person name="Numata K."/>
            <person name="Arakawa K."/>
        </authorList>
    </citation>
    <scope>NUCLEOTIDE SEQUENCE [LARGE SCALE GENOMIC DNA]</scope>
</reference>
<proteinExistence type="predicted"/>
<dbReference type="EMBL" id="BGZK01001025">
    <property type="protein sequence ID" value="GBP68840.1"/>
    <property type="molecule type" value="Genomic_DNA"/>
</dbReference>
<dbReference type="Proteomes" id="UP000299102">
    <property type="component" value="Unassembled WGS sequence"/>
</dbReference>
<evidence type="ECO:0000313" key="2">
    <source>
        <dbReference type="Proteomes" id="UP000299102"/>
    </source>
</evidence>
<organism evidence="1 2">
    <name type="scientific">Eumeta variegata</name>
    <name type="common">Bagworm moth</name>
    <name type="synonym">Eumeta japonica</name>
    <dbReference type="NCBI Taxonomy" id="151549"/>
    <lineage>
        <taxon>Eukaryota</taxon>
        <taxon>Metazoa</taxon>
        <taxon>Ecdysozoa</taxon>
        <taxon>Arthropoda</taxon>
        <taxon>Hexapoda</taxon>
        <taxon>Insecta</taxon>
        <taxon>Pterygota</taxon>
        <taxon>Neoptera</taxon>
        <taxon>Endopterygota</taxon>
        <taxon>Lepidoptera</taxon>
        <taxon>Glossata</taxon>
        <taxon>Ditrysia</taxon>
        <taxon>Tineoidea</taxon>
        <taxon>Psychidae</taxon>
        <taxon>Oiketicinae</taxon>
        <taxon>Eumeta</taxon>
    </lineage>
</organism>
<comment type="caution">
    <text evidence="1">The sequence shown here is derived from an EMBL/GenBank/DDBJ whole genome shotgun (WGS) entry which is preliminary data.</text>
</comment>
<protein>
    <submittedName>
        <fullName evidence="1">Uncharacterized protein</fullName>
    </submittedName>
</protein>
<sequence>MKTICDEHDSISNIILGVDSNEGQEHMSSKKLTRELGTLAEKCPPQKGSSVSVTAELKTGPLLTVGWRDKIIHKIISACGTTISDKLVHLHEKGGVRYLSILSLFNSLDRFVVEGQIRGSALGCMVHVAGKRLDVISFNKDVDIIENLLAQYKNLLIEIDKNDGHNDPGVNSSRASELTHSQFFCKQNGFPETNKDFVVKKIRLLKGSFRKELKKAVESQRTGTGADEFYVPTQQRLAKIWFRNTRKEHQDPYNAKKKIDYKSTEKVVRYDKNHIHGKGCSLHTQHKKLMNIINPLQRIQFMI</sequence>
<evidence type="ECO:0000313" key="1">
    <source>
        <dbReference type="EMBL" id="GBP68840.1"/>
    </source>
</evidence>
<dbReference type="AlphaFoldDB" id="A0A4C1Y022"/>
<keyword evidence="2" id="KW-1185">Reference proteome</keyword>
<accession>A0A4C1Y022</accession>
<gene>
    <name evidence="1" type="ORF">EVAR_41578_1</name>
</gene>